<dbReference type="Gene3D" id="3.50.50.60">
    <property type="entry name" value="FAD/NAD(P)-binding domain"/>
    <property type="match status" value="1"/>
</dbReference>
<dbReference type="PRINTS" id="PR00368">
    <property type="entry name" value="FADPNR"/>
</dbReference>
<evidence type="ECO:0000259" key="2">
    <source>
        <dbReference type="Pfam" id="PF03486"/>
    </source>
</evidence>
<dbReference type="Pfam" id="PF03486">
    <property type="entry name" value="HI0933_like"/>
    <property type="match status" value="1"/>
</dbReference>
<dbReference type="InterPro" id="IPR036188">
    <property type="entry name" value="FAD/NAD-bd_sf"/>
</dbReference>
<evidence type="ECO:0000313" key="4">
    <source>
        <dbReference type="Proteomes" id="UP000186156"/>
    </source>
</evidence>
<dbReference type="STRING" id="252246.SAMN05421799_104167"/>
<evidence type="ECO:0000256" key="1">
    <source>
        <dbReference type="SAM" id="MobiDB-lite"/>
    </source>
</evidence>
<name>A0A1N7M288_9BACL</name>
<dbReference type="SUPFAM" id="SSF51905">
    <property type="entry name" value="FAD/NAD(P)-binding domain"/>
    <property type="match status" value="1"/>
</dbReference>
<dbReference type="InterPro" id="IPR004792">
    <property type="entry name" value="BaiN-like"/>
</dbReference>
<sequence>MTDVVVIGGGPAGLMAAIAAREAGASVVLLEKGDKLGRKLAISGGGRCNVTNAKPIPELMQHVLGNPKFLYSSFHRFSNQDIIQFFERLGVRLKEEDRGRMFPVSDDARTVVRAVIRYMEQLGVKARLNTPVRRILAQDGRVTGVETGNREIVPAAACVLATGGASVPQTGSTGDGYRFAEALGHTVVPPYPTAVPLTSDHPRIRDRSLQGLSL</sequence>
<keyword evidence="4" id="KW-1185">Reference proteome</keyword>
<feature type="domain" description="RsdA/BaiN/AoA(So)-like Rossmann fold-like" evidence="2">
    <location>
        <begin position="3"/>
        <end position="190"/>
    </location>
</feature>
<organism evidence="3 4">
    <name type="scientific">Alicyclobacillus vulcanalis</name>
    <dbReference type="NCBI Taxonomy" id="252246"/>
    <lineage>
        <taxon>Bacteria</taxon>
        <taxon>Bacillati</taxon>
        <taxon>Bacillota</taxon>
        <taxon>Bacilli</taxon>
        <taxon>Bacillales</taxon>
        <taxon>Alicyclobacillaceae</taxon>
        <taxon>Alicyclobacillus</taxon>
    </lineage>
</organism>
<dbReference type="EMBL" id="FTOO01000004">
    <property type="protein sequence ID" value="SIS80162.1"/>
    <property type="molecule type" value="Genomic_DNA"/>
</dbReference>
<proteinExistence type="predicted"/>
<dbReference type="Proteomes" id="UP000186156">
    <property type="component" value="Unassembled WGS sequence"/>
</dbReference>
<reference evidence="4" key="1">
    <citation type="submission" date="2017-01" db="EMBL/GenBank/DDBJ databases">
        <authorList>
            <person name="Varghese N."/>
            <person name="Submissions S."/>
        </authorList>
    </citation>
    <scope>NUCLEOTIDE SEQUENCE [LARGE SCALE GENOMIC DNA]</scope>
    <source>
        <strain evidence="4">DSM 16176</strain>
    </source>
</reference>
<accession>A0A1N7M288</accession>
<dbReference type="AlphaFoldDB" id="A0A1N7M288"/>
<evidence type="ECO:0000313" key="3">
    <source>
        <dbReference type="EMBL" id="SIS80162.1"/>
    </source>
</evidence>
<dbReference type="InterPro" id="IPR057661">
    <property type="entry name" value="RsdA/BaiN/AoA(So)_Rossmann"/>
</dbReference>
<protein>
    <recommendedName>
        <fullName evidence="2">RsdA/BaiN/AoA(So)-like Rossmann fold-like domain-containing protein</fullName>
    </recommendedName>
</protein>
<dbReference type="PANTHER" id="PTHR42887:SF2">
    <property type="entry name" value="OS12G0638800 PROTEIN"/>
    <property type="match status" value="1"/>
</dbReference>
<dbReference type="PANTHER" id="PTHR42887">
    <property type="entry name" value="OS12G0638800 PROTEIN"/>
    <property type="match status" value="1"/>
</dbReference>
<gene>
    <name evidence="3" type="ORF">SAMN05421799_104167</name>
</gene>
<feature type="region of interest" description="Disordered" evidence="1">
    <location>
        <begin position="193"/>
        <end position="214"/>
    </location>
</feature>
<dbReference type="PRINTS" id="PR00411">
    <property type="entry name" value="PNDRDTASEI"/>
</dbReference>
<dbReference type="NCBIfam" id="TIGR00275">
    <property type="entry name" value="aminoacetone oxidase family FAD-binding enzyme"/>
    <property type="match status" value="1"/>
</dbReference>